<organism evidence="5 6">
    <name type="scientific">Amycolatopsis endophytica</name>
    <dbReference type="NCBI Taxonomy" id="860233"/>
    <lineage>
        <taxon>Bacteria</taxon>
        <taxon>Bacillati</taxon>
        <taxon>Actinomycetota</taxon>
        <taxon>Actinomycetes</taxon>
        <taxon>Pseudonocardiales</taxon>
        <taxon>Pseudonocardiaceae</taxon>
        <taxon>Amycolatopsis</taxon>
    </lineage>
</organism>
<reference evidence="5 6" key="1">
    <citation type="submission" date="2020-07" db="EMBL/GenBank/DDBJ databases">
        <title>Sequencing the genomes of 1000 actinobacteria strains.</title>
        <authorList>
            <person name="Klenk H.-P."/>
        </authorList>
    </citation>
    <scope>NUCLEOTIDE SEQUENCE [LARGE SCALE GENOMIC DNA]</scope>
    <source>
        <strain evidence="5 6">DSM 104006</strain>
    </source>
</reference>
<dbReference type="SMART" id="SM00028">
    <property type="entry name" value="TPR"/>
    <property type="match status" value="2"/>
</dbReference>
<dbReference type="InterPro" id="IPR027417">
    <property type="entry name" value="P-loop_NTPase"/>
</dbReference>
<proteinExistence type="predicted"/>
<dbReference type="InterPro" id="IPR019734">
    <property type="entry name" value="TPR_rpt"/>
</dbReference>
<keyword evidence="5" id="KW-0238">DNA-binding</keyword>
<dbReference type="PROSITE" id="PS50043">
    <property type="entry name" value="HTH_LUXR_2"/>
    <property type="match status" value="1"/>
</dbReference>
<dbReference type="InterPro" id="IPR011990">
    <property type="entry name" value="TPR-like_helical_dom_sf"/>
</dbReference>
<evidence type="ECO:0000313" key="6">
    <source>
        <dbReference type="Proteomes" id="UP000549616"/>
    </source>
</evidence>
<comment type="caution">
    <text evidence="5">The sequence shown here is derived from an EMBL/GenBank/DDBJ whole genome shotgun (WGS) entry which is preliminary data.</text>
</comment>
<gene>
    <name evidence="5" type="ORF">HNR02_003846</name>
</gene>
<sequence>MPRLGSGIPLVARADEMRQLRAAFSSAERGEACAVLVSGDAGVGKTRLLTELSEHAASRGALVLTGRCLDVREGGLPYLPFAEALAPLSLDEDPVVAEAVLVRPALARLLPQGVMPPSPAGEHLVPDTSAERDVPYRVRPEQDLGQLQLFDAVLGVLTQVAVHRPVVLVLEDLHWADSSSRNLLSFLLNRLRGKRLLVVASYRDEDVYRRHPLRALLVEMVRLPVVTQVELRPFGAAEARAFVEALADAPVPAEVLAGVAERSEGNPFFAEELMAAGVECEDLPAGLAEVLLSRLERLSPEARRVVRTISAAGDSVSHAALAEVTGLDELELDEALREAVHHHVLVIERGAYTFRHALLQEAVYGDLLPGERVRMHAAYAARIGRTPQGRGHDAKLAYHSLRSRDLRTALPALLRAADEAERLGAPGAALRHIEQALEIWDAVPEADRPERIDELKLLQEASYFAATSGEPERAIAFGRSAVHALNRGVPRETAAKVWRRLAEVLLNAEGTLHEALNAINRAWELVADSEPSKTRAWVLATRAAILRNAGRYEDSNWNARTAVADAKAVGATGAEAAALVTLGALADAADDPAEARARLREAENKALESGSLNVGLRAVCFLGMSHEDLGEYDAAIDIYRRGVERAEETGLTWSIYGLEMRARYVSLRYLSGDWPAMASTNAPARGVSSMLAARMTSSWLPFAVARGRVATAEKHLAELRPHWRAEPLTAIVSGATGAELAFWQGEYEMAVARVWKVIEFLLSFDEGYLLATVRLGALGVEAAAVWAAGARLRGDEGAAGQAAAAGRKLVDHVRHAGANGTPRASTLGPEARAWLARAEASASGLDGLPDPSLWARAVEGFGYGAVYEQAICRWHHAQSLLATQENADLAAKELVAAHEVADRLDAAFLRDAVRELARRARVEIPGVTPKPLARPTIDPLTERERAVLERVALGRTNKQVGEELYISEKTVSVHLSRVMAKLGASRRAEAVAIAYDRGLLAQGAQTP</sequence>
<name>A0A853B5L1_9PSEU</name>
<dbReference type="Pfam" id="PF13191">
    <property type="entry name" value="AAA_16"/>
    <property type="match status" value="1"/>
</dbReference>
<dbReference type="Proteomes" id="UP000549616">
    <property type="component" value="Unassembled WGS sequence"/>
</dbReference>
<dbReference type="CDD" id="cd06170">
    <property type="entry name" value="LuxR_C_like"/>
    <property type="match status" value="1"/>
</dbReference>
<feature type="domain" description="HTH luxR-type" evidence="4">
    <location>
        <begin position="933"/>
        <end position="998"/>
    </location>
</feature>
<evidence type="ECO:0000313" key="5">
    <source>
        <dbReference type="EMBL" id="NYI90523.1"/>
    </source>
</evidence>
<dbReference type="SMART" id="SM00421">
    <property type="entry name" value="HTH_LUXR"/>
    <property type="match status" value="1"/>
</dbReference>
<accession>A0A853B5L1</accession>
<dbReference type="PANTHER" id="PTHR16305">
    <property type="entry name" value="TESTICULAR SOLUBLE ADENYLYL CYCLASE"/>
    <property type="match status" value="1"/>
</dbReference>
<keyword evidence="6" id="KW-1185">Reference proteome</keyword>
<keyword evidence="2" id="KW-0067">ATP-binding</keyword>
<evidence type="ECO:0000256" key="2">
    <source>
        <dbReference type="ARBA" id="ARBA00022840"/>
    </source>
</evidence>
<feature type="repeat" description="TPR" evidence="3">
    <location>
        <begin position="616"/>
        <end position="649"/>
    </location>
</feature>
<evidence type="ECO:0000259" key="4">
    <source>
        <dbReference type="PROSITE" id="PS50043"/>
    </source>
</evidence>
<dbReference type="GO" id="GO:0006355">
    <property type="term" value="P:regulation of DNA-templated transcription"/>
    <property type="evidence" value="ECO:0007669"/>
    <property type="project" value="InterPro"/>
</dbReference>
<protein>
    <submittedName>
        <fullName evidence="5">DNA-binding CsgD family transcriptional regulator/tetratricopeptide (TPR) repeat protein</fullName>
    </submittedName>
</protein>
<dbReference type="Gene3D" id="1.25.40.10">
    <property type="entry name" value="Tetratricopeptide repeat domain"/>
    <property type="match status" value="2"/>
</dbReference>
<evidence type="ECO:0000256" key="3">
    <source>
        <dbReference type="PROSITE-ProRule" id="PRU00339"/>
    </source>
</evidence>
<dbReference type="GO" id="GO:0005737">
    <property type="term" value="C:cytoplasm"/>
    <property type="evidence" value="ECO:0007669"/>
    <property type="project" value="TreeGrafter"/>
</dbReference>
<dbReference type="InterPro" id="IPR016032">
    <property type="entry name" value="Sig_transdc_resp-reg_C-effctor"/>
</dbReference>
<dbReference type="InterPro" id="IPR000792">
    <property type="entry name" value="Tscrpt_reg_LuxR_C"/>
</dbReference>
<keyword evidence="3" id="KW-0802">TPR repeat</keyword>
<dbReference type="PROSITE" id="PS50005">
    <property type="entry name" value="TPR"/>
    <property type="match status" value="1"/>
</dbReference>
<dbReference type="Pfam" id="PF00196">
    <property type="entry name" value="GerE"/>
    <property type="match status" value="1"/>
</dbReference>
<dbReference type="PROSITE" id="PS00622">
    <property type="entry name" value="HTH_LUXR_1"/>
    <property type="match status" value="1"/>
</dbReference>
<dbReference type="GO" id="GO:0005524">
    <property type="term" value="F:ATP binding"/>
    <property type="evidence" value="ECO:0007669"/>
    <property type="project" value="UniProtKB-KW"/>
</dbReference>
<dbReference type="GO" id="GO:0003677">
    <property type="term" value="F:DNA binding"/>
    <property type="evidence" value="ECO:0007669"/>
    <property type="project" value="UniProtKB-KW"/>
</dbReference>
<dbReference type="GO" id="GO:0004016">
    <property type="term" value="F:adenylate cyclase activity"/>
    <property type="evidence" value="ECO:0007669"/>
    <property type="project" value="TreeGrafter"/>
</dbReference>
<keyword evidence="1" id="KW-0547">Nucleotide-binding</keyword>
<dbReference type="Gene3D" id="1.10.10.10">
    <property type="entry name" value="Winged helix-like DNA-binding domain superfamily/Winged helix DNA-binding domain"/>
    <property type="match status" value="1"/>
</dbReference>
<dbReference type="InterPro" id="IPR036388">
    <property type="entry name" value="WH-like_DNA-bd_sf"/>
</dbReference>
<dbReference type="PRINTS" id="PR00038">
    <property type="entry name" value="HTHLUXR"/>
</dbReference>
<dbReference type="PANTHER" id="PTHR16305:SF35">
    <property type="entry name" value="TRANSCRIPTIONAL ACTIVATOR DOMAIN"/>
    <property type="match status" value="1"/>
</dbReference>
<dbReference type="SUPFAM" id="SSF46894">
    <property type="entry name" value="C-terminal effector domain of the bipartite response regulators"/>
    <property type="match status" value="1"/>
</dbReference>
<dbReference type="SUPFAM" id="SSF48452">
    <property type="entry name" value="TPR-like"/>
    <property type="match status" value="2"/>
</dbReference>
<dbReference type="AlphaFoldDB" id="A0A853B5L1"/>
<dbReference type="EMBL" id="JACCFK010000001">
    <property type="protein sequence ID" value="NYI90523.1"/>
    <property type="molecule type" value="Genomic_DNA"/>
</dbReference>
<evidence type="ECO:0000256" key="1">
    <source>
        <dbReference type="ARBA" id="ARBA00022741"/>
    </source>
</evidence>
<dbReference type="InterPro" id="IPR041664">
    <property type="entry name" value="AAA_16"/>
</dbReference>
<dbReference type="SUPFAM" id="SSF52540">
    <property type="entry name" value="P-loop containing nucleoside triphosphate hydrolases"/>
    <property type="match status" value="1"/>
</dbReference>